<keyword evidence="1" id="KW-0460">Magnesium</keyword>
<evidence type="ECO:0000313" key="4">
    <source>
        <dbReference type="Proteomes" id="UP000475214"/>
    </source>
</evidence>
<evidence type="ECO:0000256" key="1">
    <source>
        <dbReference type="PIRSR" id="PIRSR605502-1"/>
    </source>
</evidence>
<dbReference type="InterPro" id="IPR005502">
    <property type="entry name" value="Ribosyl_crysJ1"/>
</dbReference>
<dbReference type="InterPro" id="IPR036705">
    <property type="entry name" value="Ribosyl_crysJ1_sf"/>
</dbReference>
<feature type="binding site" evidence="1">
    <location>
        <position position="324"/>
    </location>
    <ligand>
        <name>Mg(2+)</name>
        <dbReference type="ChEBI" id="CHEBI:18420"/>
        <label>1</label>
    </ligand>
</feature>
<gene>
    <name evidence="3" type="ORF">G1H10_12345</name>
</gene>
<evidence type="ECO:0008006" key="5">
    <source>
        <dbReference type="Google" id="ProtNLM"/>
    </source>
</evidence>
<name>A0A6L9S7I3_9ACTN</name>
<feature type="region of interest" description="Disordered" evidence="2">
    <location>
        <begin position="1"/>
        <end position="22"/>
    </location>
</feature>
<dbReference type="Proteomes" id="UP000475214">
    <property type="component" value="Unassembled WGS sequence"/>
</dbReference>
<comment type="caution">
    <text evidence="3">The sequence shown here is derived from an EMBL/GenBank/DDBJ whole genome shotgun (WGS) entry which is preliminary data.</text>
</comment>
<keyword evidence="4" id="KW-1185">Reference proteome</keyword>
<feature type="compositionally biased region" description="Basic and acidic residues" evidence="2">
    <location>
        <begin position="1"/>
        <end position="13"/>
    </location>
</feature>
<comment type="cofactor">
    <cofactor evidence="1">
        <name>Mg(2+)</name>
        <dbReference type="ChEBI" id="CHEBI:18420"/>
    </cofactor>
    <text evidence="1">Binds 2 magnesium ions per subunit.</text>
</comment>
<evidence type="ECO:0000256" key="2">
    <source>
        <dbReference type="SAM" id="MobiDB-lite"/>
    </source>
</evidence>
<feature type="binding site" evidence="1">
    <location>
        <position position="325"/>
    </location>
    <ligand>
        <name>Mg(2+)</name>
        <dbReference type="ChEBI" id="CHEBI:18420"/>
        <label>1</label>
    </ligand>
</feature>
<organism evidence="3 4">
    <name type="scientific">Phytoactinopolyspora halotolerans</name>
    <dbReference type="NCBI Taxonomy" id="1981512"/>
    <lineage>
        <taxon>Bacteria</taxon>
        <taxon>Bacillati</taxon>
        <taxon>Actinomycetota</taxon>
        <taxon>Actinomycetes</taxon>
        <taxon>Jiangellales</taxon>
        <taxon>Jiangellaceae</taxon>
        <taxon>Phytoactinopolyspora</taxon>
    </lineage>
</organism>
<dbReference type="GO" id="GO:0046872">
    <property type="term" value="F:metal ion binding"/>
    <property type="evidence" value="ECO:0007669"/>
    <property type="project" value="UniProtKB-KW"/>
</dbReference>
<proteinExistence type="predicted"/>
<evidence type="ECO:0000313" key="3">
    <source>
        <dbReference type="EMBL" id="NEE00957.1"/>
    </source>
</evidence>
<dbReference type="AlphaFoldDB" id="A0A6L9S7I3"/>
<dbReference type="SUPFAM" id="SSF101478">
    <property type="entry name" value="ADP-ribosylglycohydrolase"/>
    <property type="match status" value="1"/>
</dbReference>
<sequence>MPGEHHNARHDEPNGASSAGRHVQDDRAVGAVVGLAIGDAAGWPARQHRSHALPAWTRRLRRELDTFAEEHNVTSLPVPFALNQDVTPLRFGPSDDAEWAAWTLTWLNTARPAGGLGQRPGTGESDWSRERVHAMWLKAAESDGVPRGRISVATAVDALRRGVLPPRTGHDNPHHFDDAAAIRAVAIGAMIGDPDPDHAADVAEWDAEVTNAGDGVLAARAIARTIASLPVDPMRPRRALLSELPEHTLIGRTTRTALDAVTTTSSPAEAIPLLDDVVDRVYSYGTAAAQTVAVAAALADVALRAGTPSIEAVTAAACLSSLADSAPALTGALVGAARGASSFPDSWVQRCRTLVGCCAPSLARADLLELVKGSMGEQ</sequence>
<dbReference type="Pfam" id="PF03747">
    <property type="entry name" value="ADP_ribosyl_GH"/>
    <property type="match status" value="1"/>
</dbReference>
<dbReference type="Gene3D" id="1.10.4080.10">
    <property type="entry name" value="ADP-ribosylation/Crystallin J1"/>
    <property type="match status" value="1"/>
</dbReference>
<reference evidence="3 4" key="1">
    <citation type="submission" date="2020-02" db="EMBL/GenBank/DDBJ databases">
        <authorList>
            <person name="Li X.-J."/>
            <person name="Han X.-M."/>
        </authorList>
    </citation>
    <scope>NUCLEOTIDE SEQUENCE [LARGE SCALE GENOMIC DNA]</scope>
    <source>
        <strain evidence="3 4">CCTCC AB 2017055</strain>
    </source>
</reference>
<protein>
    <recommendedName>
        <fullName evidence="5">ADP-ribosylglycohydrolase family protein</fullName>
    </recommendedName>
</protein>
<keyword evidence="1" id="KW-0479">Metal-binding</keyword>
<dbReference type="EMBL" id="JAAGOA010000007">
    <property type="protein sequence ID" value="NEE00957.1"/>
    <property type="molecule type" value="Genomic_DNA"/>
</dbReference>
<accession>A0A6L9S7I3</accession>
<dbReference type="RefSeq" id="WP_163737632.1">
    <property type="nucleotide sequence ID" value="NZ_JAAGOA010000007.1"/>
</dbReference>